<keyword evidence="3" id="KW-1185">Reference proteome</keyword>
<evidence type="ECO:0000313" key="3">
    <source>
        <dbReference type="Proteomes" id="UP001454036"/>
    </source>
</evidence>
<dbReference type="EMBL" id="BAABME010008468">
    <property type="protein sequence ID" value="GAA0173158.1"/>
    <property type="molecule type" value="Genomic_DNA"/>
</dbReference>
<protein>
    <submittedName>
        <fullName evidence="2">Uncharacterized protein</fullName>
    </submittedName>
</protein>
<comment type="caution">
    <text evidence="2">The sequence shown here is derived from an EMBL/GenBank/DDBJ whole genome shotgun (WGS) entry which is preliminary data.</text>
</comment>
<proteinExistence type="predicted"/>
<feature type="compositionally biased region" description="Acidic residues" evidence="1">
    <location>
        <begin position="156"/>
        <end position="166"/>
    </location>
</feature>
<evidence type="ECO:0000256" key="1">
    <source>
        <dbReference type="SAM" id="MobiDB-lite"/>
    </source>
</evidence>
<gene>
    <name evidence="2" type="ORF">LIER_26831</name>
</gene>
<name>A0AAV3RD17_LITER</name>
<sequence>MAAKNSLLKKKDEEFFAKQIEIEGLSRTLEERNRWQNLQDRYKELELANTREIMKDFEALEQAKKDKEFSLGSAAAEAKVERIRCAKEILTACMNNPEYVSKVGRECASYLNIFVNTCKDKVSRLVDFYNEAKDDHPDWFEGQSLDAPPVPADKPVEEDDEEDVELLGESHSPPS</sequence>
<feature type="region of interest" description="Disordered" evidence="1">
    <location>
        <begin position="135"/>
        <end position="175"/>
    </location>
</feature>
<dbReference type="Proteomes" id="UP001454036">
    <property type="component" value="Unassembled WGS sequence"/>
</dbReference>
<reference evidence="2 3" key="1">
    <citation type="submission" date="2024-01" db="EMBL/GenBank/DDBJ databases">
        <title>The complete chloroplast genome sequence of Lithospermum erythrorhizon: insights into the phylogenetic relationship among Boraginaceae species and the maternal lineages of purple gromwells.</title>
        <authorList>
            <person name="Okada T."/>
            <person name="Watanabe K."/>
        </authorList>
    </citation>
    <scope>NUCLEOTIDE SEQUENCE [LARGE SCALE GENOMIC DNA]</scope>
</reference>
<organism evidence="2 3">
    <name type="scientific">Lithospermum erythrorhizon</name>
    <name type="common">Purple gromwell</name>
    <name type="synonym">Lithospermum officinale var. erythrorhizon</name>
    <dbReference type="NCBI Taxonomy" id="34254"/>
    <lineage>
        <taxon>Eukaryota</taxon>
        <taxon>Viridiplantae</taxon>
        <taxon>Streptophyta</taxon>
        <taxon>Embryophyta</taxon>
        <taxon>Tracheophyta</taxon>
        <taxon>Spermatophyta</taxon>
        <taxon>Magnoliopsida</taxon>
        <taxon>eudicotyledons</taxon>
        <taxon>Gunneridae</taxon>
        <taxon>Pentapetalae</taxon>
        <taxon>asterids</taxon>
        <taxon>lamiids</taxon>
        <taxon>Boraginales</taxon>
        <taxon>Boraginaceae</taxon>
        <taxon>Boraginoideae</taxon>
        <taxon>Lithospermeae</taxon>
        <taxon>Lithospermum</taxon>
    </lineage>
</organism>
<accession>A0AAV3RD17</accession>
<dbReference type="AlphaFoldDB" id="A0AAV3RD17"/>
<evidence type="ECO:0000313" key="2">
    <source>
        <dbReference type="EMBL" id="GAA0173158.1"/>
    </source>
</evidence>